<reference evidence="4 5" key="1">
    <citation type="journal article" date="2018" name="Biotechnol. Adv.">
        <title>Improved genomic resources and new bioinformatic workflow for the carcinogenic parasite Clonorchis sinensis: Biotechnological implications.</title>
        <authorList>
            <person name="Wang D."/>
            <person name="Korhonen P.K."/>
            <person name="Gasser R.B."/>
            <person name="Young N.D."/>
        </authorList>
    </citation>
    <scope>NUCLEOTIDE SEQUENCE [LARGE SCALE GENOMIC DNA]</scope>
    <source>
        <strain evidence="4">Cs-k2</strain>
    </source>
</reference>
<keyword evidence="2" id="KW-0732">Signal</keyword>
<keyword evidence="1" id="KW-1015">Disulfide bond</keyword>
<proteinExistence type="predicted"/>
<keyword evidence="5" id="KW-1185">Reference proteome</keyword>
<evidence type="ECO:0000313" key="5">
    <source>
        <dbReference type="Proteomes" id="UP000286415"/>
    </source>
</evidence>
<feature type="signal peptide" evidence="2">
    <location>
        <begin position="1"/>
        <end position="16"/>
    </location>
</feature>
<evidence type="ECO:0000256" key="1">
    <source>
        <dbReference type="ARBA" id="ARBA00023157"/>
    </source>
</evidence>
<gene>
    <name evidence="4" type="ORF">CSKR_201665</name>
</gene>
<dbReference type="InterPro" id="IPR011001">
    <property type="entry name" value="Saposin-like"/>
</dbReference>
<name>A0A8T1MTL3_CLOSI</name>
<evidence type="ECO:0000259" key="3">
    <source>
        <dbReference type="PROSITE" id="PS50015"/>
    </source>
</evidence>
<protein>
    <recommendedName>
        <fullName evidence="3">Saposin B-type domain-containing protein</fullName>
    </recommendedName>
</protein>
<dbReference type="Gene3D" id="1.10.225.10">
    <property type="entry name" value="Saposin-like"/>
    <property type="match status" value="1"/>
</dbReference>
<reference evidence="4 5" key="2">
    <citation type="journal article" date="2021" name="Genomics">
        <title>High-quality reference genome for Clonorchis sinensis.</title>
        <authorList>
            <person name="Young N.D."/>
            <person name="Stroehlein A.J."/>
            <person name="Kinkar L."/>
            <person name="Wang T."/>
            <person name="Sohn W.M."/>
            <person name="Chang B.C.H."/>
            <person name="Kaur P."/>
            <person name="Weisz D."/>
            <person name="Dudchenko O."/>
            <person name="Aiden E.L."/>
            <person name="Korhonen P.K."/>
            <person name="Gasser R.B."/>
        </authorList>
    </citation>
    <scope>NUCLEOTIDE SEQUENCE [LARGE SCALE GENOMIC DNA]</scope>
    <source>
        <strain evidence="4">Cs-k2</strain>
    </source>
</reference>
<feature type="chain" id="PRO_5035844434" description="Saposin B-type domain-containing protein" evidence="2">
    <location>
        <begin position="17"/>
        <end position="99"/>
    </location>
</feature>
<dbReference type="InterPro" id="IPR008139">
    <property type="entry name" value="SaposinB_dom"/>
</dbReference>
<dbReference type="PROSITE" id="PS50015">
    <property type="entry name" value="SAP_B"/>
    <property type="match status" value="1"/>
</dbReference>
<evidence type="ECO:0000256" key="2">
    <source>
        <dbReference type="SAM" id="SignalP"/>
    </source>
</evidence>
<dbReference type="AlphaFoldDB" id="A0A8T1MTL3"/>
<comment type="caution">
    <text evidence="4">The sequence shown here is derived from an EMBL/GenBank/DDBJ whole genome shotgun (WGS) entry which is preliminary data.</text>
</comment>
<sequence length="99" mass="10948">MKLAVIFCVIVAVASATSVKPVENDLCDECKSLVQTIQFVAKSAEVQQLLLKCLISVCDYFGLLKYWCISEGEKVLNKLDVYLESLDPEGFCKSIHACP</sequence>
<dbReference type="EMBL" id="NIRI02000042">
    <property type="protein sequence ID" value="KAG5452400.1"/>
    <property type="molecule type" value="Genomic_DNA"/>
</dbReference>
<feature type="domain" description="Saposin B-type" evidence="3">
    <location>
        <begin position="23"/>
        <end position="99"/>
    </location>
</feature>
<accession>A0A8T1MTL3</accession>
<dbReference type="SUPFAM" id="SSF47862">
    <property type="entry name" value="Saposin"/>
    <property type="match status" value="1"/>
</dbReference>
<evidence type="ECO:0000313" key="4">
    <source>
        <dbReference type="EMBL" id="KAG5452400.1"/>
    </source>
</evidence>
<dbReference type="Proteomes" id="UP000286415">
    <property type="component" value="Unassembled WGS sequence"/>
</dbReference>
<organism evidence="4 5">
    <name type="scientific">Clonorchis sinensis</name>
    <name type="common">Chinese liver fluke</name>
    <dbReference type="NCBI Taxonomy" id="79923"/>
    <lineage>
        <taxon>Eukaryota</taxon>
        <taxon>Metazoa</taxon>
        <taxon>Spiralia</taxon>
        <taxon>Lophotrochozoa</taxon>
        <taxon>Platyhelminthes</taxon>
        <taxon>Trematoda</taxon>
        <taxon>Digenea</taxon>
        <taxon>Opisthorchiida</taxon>
        <taxon>Opisthorchiata</taxon>
        <taxon>Opisthorchiidae</taxon>
        <taxon>Clonorchis</taxon>
    </lineage>
</organism>
<dbReference type="SMART" id="SM00741">
    <property type="entry name" value="SapB"/>
    <property type="match status" value="1"/>
</dbReference>